<protein>
    <submittedName>
        <fullName evidence="4">Alpha/beta hydrolase fold-containing protein 27</fullName>
    </submittedName>
</protein>
<gene>
    <name evidence="4" type="ORF">C1H76_6957</name>
</gene>
<name>A0A4U7AWB2_9PEZI</name>
<evidence type="ECO:0000256" key="1">
    <source>
        <dbReference type="ARBA" id="ARBA00022801"/>
    </source>
</evidence>
<comment type="caution">
    <text evidence="4">The sequence shown here is derived from an EMBL/GenBank/DDBJ whole genome shotgun (WGS) entry which is preliminary data.</text>
</comment>
<dbReference type="PRINTS" id="PR00111">
    <property type="entry name" value="ABHYDROLASE"/>
</dbReference>
<dbReference type="Pfam" id="PF00561">
    <property type="entry name" value="Abhydrolase_1"/>
    <property type="match status" value="1"/>
</dbReference>
<dbReference type="Gene3D" id="3.40.50.1820">
    <property type="entry name" value="alpha/beta hydrolase"/>
    <property type="match status" value="1"/>
</dbReference>
<dbReference type="InterPro" id="IPR000639">
    <property type="entry name" value="Epox_hydrolase-like"/>
</dbReference>
<feature type="domain" description="AB hydrolase-1" evidence="3">
    <location>
        <begin position="37"/>
        <end position="147"/>
    </location>
</feature>
<accession>A0A4U7AWB2</accession>
<evidence type="ECO:0000259" key="3">
    <source>
        <dbReference type="Pfam" id="PF00561"/>
    </source>
</evidence>
<sequence>MSITERSVSFARPCDGTDVRISYIDSKPSDPNQQSGTILLIHGFPLTKHQFRYVFPLFAKANYRVIAPDYTGAGNSSKPESNYTKSAIAGDLAELLKVVGVTDKVYVVAHDIGGMIGHAFVSAYPDRVKCAVLGECPQPGTKPDDEVKGDVGHFHFNFHAHTDLAVALVSGKEDIYLRYFFDKQAYHRAAITDEDVDAFVKAYSQPGALRAAFLTYKDLKRDREENSARVNDIGKCNVPVLAMCGARSHWGGGPSLLLTELYEQVQETEVPESGHYIAMENPEGFVAQVVLFLGKY</sequence>
<evidence type="ECO:0000313" key="5">
    <source>
        <dbReference type="Proteomes" id="UP000308133"/>
    </source>
</evidence>
<keyword evidence="1 4" id="KW-0378">Hydrolase</keyword>
<reference evidence="4 5" key="1">
    <citation type="submission" date="2018-02" db="EMBL/GenBank/DDBJ databases">
        <title>Draft genome sequences of Elsinoe sp., causing black scab on jojoba.</title>
        <authorList>
            <person name="Stodart B."/>
            <person name="Jeffress S."/>
            <person name="Ash G."/>
            <person name="Arun Chinnappa K."/>
        </authorList>
    </citation>
    <scope>NUCLEOTIDE SEQUENCE [LARGE SCALE GENOMIC DNA]</scope>
    <source>
        <strain evidence="4 5">Hillstone_2</strain>
    </source>
</reference>
<dbReference type="PANTHER" id="PTHR43329">
    <property type="entry name" value="EPOXIDE HYDROLASE"/>
    <property type="match status" value="1"/>
</dbReference>
<dbReference type="GO" id="GO:0016787">
    <property type="term" value="F:hydrolase activity"/>
    <property type="evidence" value="ECO:0007669"/>
    <property type="project" value="UniProtKB-KW"/>
</dbReference>
<comment type="similarity">
    <text evidence="2">Belongs to the AB hydrolase superfamily. Epoxide hydrolase family.</text>
</comment>
<dbReference type="InterPro" id="IPR000073">
    <property type="entry name" value="AB_hydrolase_1"/>
</dbReference>
<evidence type="ECO:0000256" key="2">
    <source>
        <dbReference type="ARBA" id="ARBA00038334"/>
    </source>
</evidence>
<dbReference type="Proteomes" id="UP000308133">
    <property type="component" value="Unassembled WGS sequence"/>
</dbReference>
<proteinExistence type="inferred from homology"/>
<evidence type="ECO:0000313" key="4">
    <source>
        <dbReference type="EMBL" id="TKX20920.1"/>
    </source>
</evidence>
<dbReference type="PRINTS" id="PR00412">
    <property type="entry name" value="EPOXHYDRLASE"/>
</dbReference>
<dbReference type="InterPro" id="IPR029058">
    <property type="entry name" value="AB_hydrolase_fold"/>
</dbReference>
<organism evidence="4 5">
    <name type="scientific">Elsinoe australis</name>
    <dbReference type="NCBI Taxonomy" id="40998"/>
    <lineage>
        <taxon>Eukaryota</taxon>
        <taxon>Fungi</taxon>
        <taxon>Dikarya</taxon>
        <taxon>Ascomycota</taxon>
        <taxon>Pezizomycotina</taxon>
        <taxon>Dothideomycetes</taxon>
        <taxon>Dothideomycetidae</taxon>
        <taxon>Myriangiales</taxon>
        <taxon>Elsinoaceae</taxon>
        <taxon>Elsinoe</taxon>
    </lineage>
</organism>
<dbReference type="EMBL" id="PTQR01000084">
    <property type="protein sequence ID" value="TKX20920.1"/>
    <property type="molecule type" value="Genomic_DNA"/>
</dbReference>
<dbReference type="AlphaFoldDB" id="A0A4U7AWB2"/>
<dbReference type="SUPFAM" id="SSF53474">
    <property type="entry name" value="alpha/beta-Hydrolases"/>
    <property type="match status" value="1"/>
</dbReference>